<comment type="caution">
    <text evidence="1">The sequence shown here is derived from an EMBL/GenBank/DDBJ whole genome shotgun (WGS) entry which is preliminary data.</text>
</comment>
<dbReference type="Proteomes" id="UP000235346">
    <property type="component" value="Unassembled WGS sequence"/>
</dbReference>
<dbReference type="Gene3D" id="3.40.50.1000">
    <property type="entry name" value="HAD superfamily/HAD-like"/>
    <property type="match status" value="1"/>
</dbReference>
<dbReference type="Gene3D" id="3.40.50.2020">
    <property type="match status" value="1"/>
</dbReference>
<dbReference type="CDD" id="cd06223">
    <property type="entry name" value="PRTases_typeI"/>
    <property type="match status" value="1"/>
</dbReference>
<dbReference type="SUPFAM" id="SSF56784">
    <property type="entry name" value="HAD-like"/>
    <property type="match status" value="1"/>
</dbReference>
<dbReference type="InterPro" id="IPR023214">
    <property type="entry name" value="HAD_sf"/>
</dbReference>
<proteinExistence type="predicted"/>
<dbReference type="AlphaFoldDB" id="A0A2N7TU80"/>
<dbReference type="SUPFAM" id="SSF53271">
    <property type="entry name" value="PRTase-like"/>
    <property type="match status" value="1"/>
</dbReference>
<reference evidence="1 2" key="1">
    <citation type="submission" date="2018-01" db="EMBL/GenBank/DDBJ databases">
        <title>Halomonas endophytica sp. nov., isolated from storage liquid in the stems of Populus euphratica.</title>
        <authorList>
            <person name="Chen C."/>
        </authorList>
    </citation>
    <scope>NUCLEOTIDE SEQUENCE [LARGE SCALE GENOMIC DNA]</scope>
    <source>
        <strain evidence="1 2">DSM 26881</strain>
    </source>
</reference>
<keyword evidence="1" id="KW-0808">Transferase</keyword>
<accession>A0A2N7TU80</accession>
<name>A0A2N7TU80_9GAMM</name>
<dbReference type="EMBL" id="PNRE01000009">
    <property type="protein sequence ID" value="PMR71731.1"/>
    <property type="molecule type" value="Genomic_DNA"/>
</dbReference>
<dbReference type="GO" id="GO:0016740">
    <property type="term" value="F:transferase activity"/>
    <property type="evidence" value="ECO:0007669"/>
    <property type="project" value="UniProtKB-KW"/>
</dbReference>
<keyword evidence="2" id="KW-1185">Reference proteome</keyword>
<evidence type="ECO:0000313" key="1">
    <source>
        <dbReference type="EMBL" id="PMR71731.1"/>
    </source>
</evidence>
<dbReference type="OrthoDB" id="3318162at2"/>
<dbReference type="InterPro" id="IPR036412">
    <property type="entry name" value="HAD-like_sf"/>
</dbReference>
<dbReference type="InterPro" id="IPR041492">
    <property type="entry name" value="HAD_2"/>
</dbReference>
<dbReference type="InterPro" id="IPR000836">
    <property type="entry name" value="PRTase_dom"/>
</dbReference>
<dbReference type="InterPro" id="IPR029057">
    <property type="entry name" value="PRTase-like"/>
</dbReference>
<sequence length="411" mass="46321">MTKVKGVILSVEDVILPKGKADAAIFSEVNNLINYLKLKGIEFAVFTNRYWTVGSSKSSLEMKLKEIWGDFPYFCRETDRSIPPKPRANSTQYVIDKMGWNSQETIYIGASDNDMQTAVNGNLLFLRATWWGDKTEYGFEFDSPKDIARYIDTFCLRGHLWCHEIHDGDFDFYALAPFSTYKPEYTLYSEDARAAAKHGLGHPDFWIGALVSSLYFSGLHTQVNHIATYPGHRAGAGNPIMDEAVSIFGKCFRKSYLQDLVIRHTTSTKSQTARNAGLAIGHLNQLNTINLNKAPLKSNGTRYKNPPLARGKTILLIDDICTRGYSLESARKYIEATGAKAICVSWLKTINSDIEKLGDIGKFDPYQPNAFITAPVSKTYPYHSHIVDHLAPGELTTQFSRYENWDWPVLP</sequence>
<dbReference type="Pfam" id="PF13419">
    <property type="entry name" value="HAD_2"/>
    <property type="match status" value="1"/>
</dbReference>
<organism evidence="1 2">
    <name type="scientific">Halomonas heilongjiangensis</name>
    <dbReference type="NCBI Taxonomy" id="1387883"/>
    <lineage>
        <taxon>Bacteria</taxon>
        <taxon>Pseudomonadati</taxon>
        <taxon>Pseudomonadota</taxon>
        <taxon>Gammaproteobacteria</taxon>
        <taxon>Oceanospirillales</taxon>
        <taxon>Halomonadaceae</taxon>
        <taxon>Halomonas</taxon>
    </lineage>
</organism>
<protein>
    <submittedName>
        <fullName evidence="1">Phosphoribosyl transferase</fullName>
    </submittedName>
</protein>
<dbReference type="RefSeq" id="WP_102626149.1">
    <property type="nucleotide sequence ID" value="NZ_PDOH01000028.1"/>
</dbReference>
<gene>
    <name evidence="1" type="ORF">C1H66_01455</name>
</gene>
<evidence type="ECO:0000313" key="2">
    <source>
        <dbReference type="Proteomes" id="UP000235346"/>
    </source>
</evidence>